<keyword evidence="8" id="KW-0449">Lipoprotein</keyword>
<keyword evidence="5" id="KW-0472">Membrane</keyword>
<organism evidence="10">
    <name type="scientific">Borrelia nietonii YOR</name>
    <dbReference type="NCBI Taxonomy" id="1293576"/>
    <lineage>
        <taxon>Bacteria</taxon>
        <taxon>Pseudomonadati</taxon>
        <taxon>Spirochaetota</taxon>
        <taxon>Spirochaetia</taxon>
        <taxon>Spirochaetales</taxon>
        <taxon>Borreliaceae</taxon>
        <taxon>Borrelia</taxon>
        <taxon>Borrelia nietonii</taxon>
    </lineage>
</organism>
<reference evidence="10" key="1">
    <citation type="submission" date="2013-02" db="EMBL/GenBank/DDBJ databases">
        <title>Comparative genomics of Borrelia species.</title>
        <authorList>
            <person name="Schwan T.G."/>
            <person name="Raffel S.J."/>
            <person name="Porcella S.F."/>
        </authorList>
    </citation>
    <scope>NUCLEOTIDE SEQUENCE</scope>
    <source>
        <strain evidence="10">YOR</strain>
        <plasmid evidence="10">unnamed</plasmid>
    </source>
</reference>
<evidence type="ECO:0000256" key="5">
    <source>
        <dbReference type="ARBA" id="ARBA00023136"/>
    </source>
</evidence>
<comment type="similarity">
    <text evidence="3">Belongs to the variable small protein (Vsp) family.</text>
</comment>
<dbReference type="InterPro" id="IPR036437">
    <property type="entry name" value="OspC-like_sf"/>
</dbReference>
<protein>
    <submittedName>
        <fullName evidence="10">Variable outer membrane protein</fullName>
    </submittedName>
</protein>
<dbReference type="GO" id="GO:0009279">
    <property type="term" value="C:cell outer membrane"/>
    <property type="evidence" value="ECO:0007669"/>
    <property type="project" value="UniProtKB-SubCell"/>
</dbReference>
<evidence type="ECO:0000256" key="2">
    <source>
        <dbReference type="ARBA" id="ARBA00004459"/>
    </source>
</evidence>
<evidence type="ECO:0000256" key="1">
    <source>
        <dbReference type="ARBA" id="ARBA00003932"/>
    </source>
</evidence>
<dbReference type="InterPro" id="IPR001800">
    <property type="entry name" value="Lipoprotein_OspC"/>
</dbReference>
<sequence>MRKRISAIIMTLFMVLVSCNNGGPELKSDEVAKSDGTVLDLAKISKKIKDASDFATSVKEVHTLVKSVDELAKAIKKKIQADGLQDDNDNLNGTLLAGAYQIMSDADSKLTALEGNAEKFAGMKDKITSAKQKNTAFLIN</sequence>
<dbReference type="SUPFAM" id="SSF63515">
    <property type="entry name" value="Outer surface protein C (OspC)"/>
    <property type="match status" value="1"/>
</dbReference>
<dbReference type="HOGENOM" id="CLU_089887_1_0_12"/>
<comment type="function">
    <text evidence="1">The Vlp and Vsp proteins are antigenically distinct proteins, only one vlp or vsp gene is transcriptionally active at any one time. Switching between these genes is a mechanism of host immune response evasion.</text>
</comment>
<geneLocation type="plasmid" evidence="10">
    <name>unnamed</name>
</geneLocation>
<evidence type="ECO:0000256" key="7">
    <source>
        <dbReference type="ARBA" id="ARBA00023237"/>
    </source>
</evidence>
<dbReference type="EMBL" id="CP004165">
    <property type="protein sequence ID" value="AHH04263.1"/>
    <property type="molecule type" value="Genomic_DNA"/>
</dbReference>
<evidence type="ECO:0000256" key="8">
    <source>
        <dbReference type="ARBA" id="ARBA00023288"/>
    </source>
</evidence>
<feature type="chain" id="PRO_5004872580" evidence="9">
    <location>
        <begin position="23"/>
        <end position="140"/>
    </location>
</feature>
<evidence type="ECO:0000256" key="9">
    <source>
        <dbReference type="SAM" id="SignalP"/>
    </source>
</evidence>
<evidence type="ECO:0000256" key="6">
    <source>
        <dbReference type="ARBA" id="ARBA00023139"/>
    </source>
</evidence>
<dbReference type="Pfam" id="PF01441">
    <property type="entry name" value="Lipoprotein_6"/>
    <property type="match status" value="1"/>
</dbReference>
<dbReference type="PROSITE" id="PS51257">
    <property type="entry name" value="PROKAR_LIPOPROTEIN"/>
    <property type="match status" value="1"/>
</dbReference>
<gene>
    <name evidence="10" type="ORF">BHY_1312</name>
</gene>
<dbReference type="AlphaFoldDB" id="W5SC48"/>
<name>W5SC48_9SPIR</name>
<evidence type="ECO:0000256" key="3">
    <source>
        <dbReference type="ARBA" id="ARBA00008719"/>
    </source>
</evidence>
<keyword evidence="7" id="KW-0998">Cell outer membrane</keyword>
<evidence type="ECO:0000256" key="4">
    <source>
        <dbReference type="ARBA" id="ARBA00022729"/>
    </source>
</evidence>
<keyword evidence="10" id="KW-0614">Plasmid</keyword>
<evidence type="ECO:0000313" key="10">
    <source>
        <dbReference type="EMBL" id="AHH04263.1"/>
    </source>
</evidence>
<comment type="subcellular location">
    <subcellularLocation>
        <location evidence="2">Cell outer membrane</location>
        <topology evidence="2">Lipid-anchor</topology>
    </subcellularLocation>
</comment>
<accession>W5SC48</accession>
<proteinExistence type="inferred from homology"/>
<feature type="signal peptide" evidence="9">
    <location>
        <begin position="1"/>
        <end position="22"/>
    </location>
</feature>
<dbReference type="Gene3D" id="1.20.120.240">
    <property type="entry name" value="Lipoprotein, type 6"/>
    <property type="match status" value="1"/>
</dbReference>
<keyword evidence="6" id="KW-0564">Palmitate</keyword>
<keyword evidence="4 9" id="KW-0732">Signal</keyword>